<reference evidence="1" key="2">
    <citation type="submission" date="2020-09" db="EMBL/GenBank/DDBJ databases">
        <authorList>
            <person name="Sun Q."/>
            <person name="Zhou Y."/>
        </authorList>
    </citation>
    <scope>NUCLEOTIDE SEQUENCE</scope>
    <source>
        <strain evidence="1">CGMCC 1.15179</strain>
    </source>
</reference>
<gene>
    <name evidence="1" type="ORF">GCM10011571_06320</name>
</gene>
<dbReference type="EMBL" id="BMHQ01000002">
    <property type="protein sequence ID" value="GGE07807.1"/>
    <property type="molecule type" value="Genomic_DNA"/>
</dbReference>
<name>A0A8J2YD84_9BACL</name>
<comment type="caution">
    <text evidence="1">The sequence shown here is derived from an EMBL/GenBank/DDBJ whole genome shotgun (WGS) entry which is preliminary data.</text>
</comment>
<dbReference type="Proteomes" id="UP000625210">
    <property type="component" value="Unassembled WGS sequence"/>
</dbReference>
<accession>A0A8J2YD84</accession>
<organism evidence="1 2">
    <name type="scientific">Marinithermofilum abyssi</name>
    <dbReference type="NCBI Taxonomy" id="1571185"/>
    <lineage>
        <taxon>Bacteria</taxon>
        <taxon>Bacillati</taxon>
        <taxon>Bacillota</taxon>
        <taxon>Bacilli</taxon>
        <taxon>Bacillales</taxon>
        <taxon>Thermoactinomycetaceae</taxon>
        <taxon>Marinithermofilum</taxon>
    </lineage>
</organism>
<reference evidence="1" key="1">
    <citation type="journal article" date="2014" name="Int. J. Syst. Evol. Microbiol.">
        <title>Complete genome sequence of Corynebacterium casei LMG S-19264T (=DSM 44701T), isolated from a smear-ripened cheese.</title>
        <authorList>
            <consortium name="US DOE Joint Genome Institute (JGI-PGF)"/>
            <person name="Walter F."/>
            <person name="Albersmeier A."/>
            <person name="Kalinowski J."/>
            <person name="Ruckert C."/>
        </authorList>
    </citation>
    <scope>NUCLEOTIDE SEQUENCE</scope>
    <source>
        <strain evidence="1">CGMCC 1.15179</strain>
    </source>
</reference>
<sequence>MNAPYRAALERLYRSKEKEGQWIQVPEEVDEAVCSHYQLEIDVTQTARRPLYHETTVSLEPVEGLPGLRAGQCPDCLSLYYHINCRNNT</sequence>
<evidence type="ECO:0000313" key="2">
    <source>
        <dbReference type="Proteomes" id="UP000625210"/>
    </source>
</evidence>
<keyword evidence="2" id="KW-1185">Reference proteome</keyword>
<protein>
    <submittedName>
        <fullName evidence="1">Uncharacterized protein</fullName>
    </submittedName>
</protein>
<evidence type="ECO:0000313" key="1">
    <source>
        <dbReference type="EMBL" id="GGE07807.1"/>
    </source>
</evidence>
<proteinExistence type="predicted"/>
<dbReference type="RefSeq" id="WP_188646458.1">
    <property type="nucleotide sequence ID" value="NZ_BMHQ01000002.1"/>
</dbReference>
<dbReference type="AlphaFoldDB" id="A0A8J2YD84"/>